<evidence type="ECO:0000256" key="1">
    <source>
        <dbReference type="ARBA" id="ARBA00010617"/>
    </source>
</evidence>
<keyword evidence="7" id="KW-0732">Signal</keyword>
<evidence type="ECO:0000313" key="9">
    <source>
        <dbReference type="RefSeq" id="XP_010911502.1"/>
    </source>
</evidence>
<protein>
    <submittedName>
        <fullName evidence="9">Geraniol 8-hydroxylase</fullName>
    </submittedName>
</protein>
<accession>A0A6I9QPS0</accession>
<keyword evidence="6" id="KW-0503">Monooxygenase</keyword>
<dbReference type="AlphaFoldDB" id="A0A6I9QPS0"/>
<comment type="cofactor">
    <cofactor evidence="5">
        <name>heme</name>
        <dbReference type="ChEBI" id="CHEBI:30413"/>
    </cofactor>
</comment>
<dbReference type="InterPro" id="IPR036396">
    <property type="entry name" value="Cyt_P450_sf"/>
</dbReference>
<proteinExistence type="inferred from homology"/>
<dbReference type="KEGG" id="egu:105037552"/>
<evidence type="ECO:0000256" key="7">
    <source>
        <dbReference type="SAM" id="SignalP"/>
    </source>
</evidence>
<dbReference type="FunFam" id="1.10.630.10:FF:000007">
    <property type="entry name" value="Cytochrome P450 76C4"/>
    <property type="match status" value="1"/>
</dbReference>
<dbReference type="GO" id="GO:0005506">
    <property type="term" value="F:iron ion binding"/>
    <property type="evidence" value="ECO:0007669"/>
    <property type="project" value="InterPro"/>
</dbReference>
<evidence type="ECO:0000256" key="3">
    <source>
        <dbReference type="ARBA" id="ARBA00023002"/>
    </source>
</evidence>
<dbReference type="GO" id="GO:0016709">
    <property type="term" value="F:oxidoreductase activity, acting on paired donors, with incorporation or reduction of molecular oxygen, NAD(P)H as one donor, and incorporation of one atom of oxygen"/>
    <property type="evidence" value="ECO:0007669"/>
    <property type="project" value="UniProtKB-ARBA"/>
</dbReference>
<dbReference type="GO" id="GO:0051502">
    <property type="term" value="P:diterpene phytoalexin biosynthetic process"/>
    <property type="evidence" value="ECO:0007669"/>
    <property type="project" value="UniProtKB-ARBA"/>
</dbReference>
<dbReference type="Pfam" id="PF00067">
    <property type="entry name" value="p450"/>
    <property type="match status" value="1"/>
</dbReference>
<comment type="similarity">
    <text evidence="1 6">Belongs to the cytochrome P450 family.</text>
</comment>
<dbReference type="CDD" id="cd11073">
    <property type="entry name" value="CYP76-like"/>
    <property type="match status" value="1"/>
</dbReference>
<gene>
    <name evidence="9" type="primary">LOC105037552</name>
</gene>
<evidence type="ECO:0000313" key="8">
    <source>
        <dbReference type="Proteomes" id="UP000504607"/>
    </source>
</evidence>
<dbReference type="InParanoid" id="A0A6I9QPS0"/>
<sequence length="507" mass="56429">MEPTLWCLCLALTLSLLYLLATTRGKHSRNSRLPPGPTPLPLFGSLFELGRDPHRSLARLAKTHGPVMSLRLGLVTTVVVSSPDAAREALQKKDPDLASRCVPDAIQVPGHYEASLIWNPHNQLWKNLRAIIKSHLFTTRRLDATQSLRRQKVQQLVGYVRCHAGQAVDIGQAAFATSLNVITSTFFSVDLVDLDSDRAGDFMDIVSAIMEEVGRPNLSDFFPLLRVIDPQGLRRRVTAHLGKLYKLFDQMIDSRLEGVMTDRKTNNTRHDFLDELVHLHIQEDDTRLDRQTIKTLLVDMFLAGSDTSSNTVQWAMAELLRNPSSMAKAQAELAKGIGYQREVEESDIAGLPFLQAVVKETLRLHPPVPLLLPHKAETNVELGGYAVPKGTRVLVNAWAIGHDGDVWEDPESFKPERFLESDVDFRGGDFELIPFGSGRRLCPGMPLAFRTVHLMLGSLLQSFDWKLPEGMQPSDVDITEKFGVTLALAAPLRAVAVPTEYARTSDK</sequence>
<dbReference type="InterPro" id="IPR002401">
    <property type="entry name" value="Cyt_P450_E_grp-I"/>
</dbReference>
<feature type="signal peptide" evidence="7">
    <location>
        <begin position="1"/>
        <end position="25"/>
    </location>
</feature>
<dbReference type="GO" id="GO:0020037">
    <property type="term" value="F:heme binding"/>
    <property type="evidence" value="ECO:0007669"/>
    <property type="project" value="InterPro"/>
</dbReference>
<feature type="chain" id="PRO_5027000197" evidence="7">
    <location>
        <begin position="26"/>
        <end position="507"/>
    </location>
</feature>
<dbReference type="FunCoup" id="A0A6I9QPS0">
    <property type="interactions" value="311"/>
</dbReference>
<keyword evidence="3 6" id="KW-0560">Oxidoreductase</keyword>
<dbReference type="PANTHER" id="PTHR47950">
    <property type="entry name" value="CYTOCHROME P450, FAMILY 76, SUBFAMILY C, POLYPEPTIDE 5-RELATED"/>
    <property type="match status" value="1"/>
</dbReference>
<feature type="binding site" description="axial binding residue" evidence="5">
    <location>
        <position position="442"/>
    </location>
    <ligand>
        <name>heme</name>
        <dbReference type="ChEBI" id="CHEBI:30413"/>
    </ligand>
    <ligandPart>
        <name>Fe</name>
        <dbReference type="ChEBI" id="CHEBI:18248"/>
    </ligandPart>
</feature>
<keyword evidence="8" id="KW-1185">Reference proteome</keyword>
<dbReference type="Proteomes" id="UP000504607">
    <property type="component" value="Unplaced"/>
</dbReference>
<keyword evidence="2 5" id="KW-0479">Metal-binding</keyword>
<name>A0A6I9QPS0_ELAGV</name>
<evidence type="ECO:0000256" key="4">
    <source>
        <dbReference type="ARBA" id="ARBA00023004"/>
    </source>
</evidence>
<reference evidence="9" key="1">
    <citation type="submission" date="2025-08" db="UniProtKB">
        <authorList>
            <consortium name="RefSeq"/>
        </authorList>
    </citation>
    <scope>IDENTIFICATION</scope>
</reference>
<dbReference type="GeneID" id="105037552"/>
<dbReference type="PROSITE" id="PS00086">
    <property type="entry name" value="CYTOCHROME_P450"/>
    <property type="match status" value="1"/>
</dbReference>
<evidence type="ECO:0000256" key="5">
    <source>
        <dbReference type="PIRSR" id="PIRSR602401-1"/>
    </source>
</evidence>
<organism evidence="8 9">
    <name type="scientific">Elaeis guineensis var. tenera</name>
    <name type="common">Oil palm</name>
    <dbReference type="NCBI Taxonomy" id="51953"/>
    <lineage>
        <taxon>Eukaryota</taxon>
        <taxon>Viridiplantae</taxon>
        <taxon>Streptophyta</taxon>
        <taxon>Embryophyta</taxon>
        <taxon>Tracheophyta</taxon>
        <taxon>Spermatophyta</taxon>
        <taxon>Magnoliopsida</taxon>
        <taxon>Liliopsida</taxon>
        <taxon>Arecaceae</taxon>
        <taxon>Arecoideae</taxon>
        <taxon>Cocoseae</taxon>
        <taxon>Elaeidinae</taxon>
        <taxon>Elaeis</taxon>
    </lineage>
</organism>
<dbReference type="InterPro" id="IPR001128">
    <property type="entry name" value="Cyt_P450"/>
</dbReference>
<keyword evidence="4 5" id="KW-0408">Iron</keyword>
<dbReference type="PRINTS" id="PR00385">
    <property type="entry name" value="P450"/>
</dbReference>
<evidence type="ECO:0000256" key="2">
    <source>
        <dbReference type="ARBA" id="ARBA00022723"/>
    </source>
</evidence>
<keyword evidence="5 6" id="KW-0349">Heme</keyword>
<dbReference type="PRINTS" id="PR00463">
    <property type="entry name" value="EP450I"/>
</dbReference>
<dbReference type="OrthoDB" id="2789670at2759"/>
<dbReference type="PANTHER" id="PTHR47950:SF48">
    <property type="entry name" value="CYTOCHROME P450 FAMILY PROTEIN, EXPRESSED"/>
    <property type="match status" value="1"/>
</dbReference>
<dbReference type="SUPFAM" id="SSF48264">
    <property type="entry name" value="Cytochrome P450"/>
    <property type="match status" value="1"/>
</dbReference>
<dbReference type="RefSeq" id="XP_010911502.1">
    <property type="nucleotide sequence ID" value="XM_010913200.3"/>
</dbReference>
<evidence type="ECO:0000256" key="6">
    <source>
        <dbReference type="RuleBase" id="RU000461"/>
    </source>
</evidence>
<dbReference type="Gene3D" id="1.10.630.10">
    <property type="entry name" value="Cytochrome P450"/>
    <property type="match status" value="1"/>
</dbReference>
<dbReference type="InterPro" id="IPR017972">
    <property type="entry name" value="Cyt_P450_CS"/>
</dbReference>